<reference evidence="7" key="1">
    <citation type="journal article" date="2020" name="Fungal Divers.">
        <title>Resolving the Mortierellaceae phylogeny through synthesis of multi-gene phylogenetics and phylogenomics.</title>
        <authorList>
            <person name="Vandepol N."/>
            <person name="Liber J."/>
            <person name="Desiro A."/>
            <person name="Na H."/>
            <person name="Kennedy M."/>
            <person name="Barry K."/>
            <person name="Grigoriev I.V."/>
            <person name="Miller A.N."/>
            <person name="O'Donnell K."/>
            <person name="Stajich J.E."/>
            <person name="Bonito G."/>
        </authorList>
    </citation>
    <scope>NUCLEOTIDE SEQUENCE</scope>
    <source>
        <strain evidence="7">KOD1015</strain>
    </source>
</reference>
<dbReference type="InterPro" id="IPR019972">
    <property type="entry name" value="Ribosomal_uL14_CS"/>
</dbReference>
<dbReference type="SUPFAM" id="SSF50193">
    <property type="entry name" value="Ribosomal protein L14"/>
    <property type="match status" value="1"/>
</dbReference>
<dbReference type="GO" id="GO:0003735">
    <property type="term" value="F:structural constituent of ribosome"/>
    <property type="evidence" value="ECO:0007669"/>
    <property type="project" value="InterPro"/>
</dbReference>
<dbReference type="GO" id="GO:0070180">
    <property type="term" value="F:large ribosomal subunit rRNA binding"/>
    <property type="evidence" value="ECO:0007669"/>
    <property type="project" value="TreeGrafter"/>
</dbReference>
<keyword evidence="2 6" id="KW-0689">Ribosomal protein</keyword>
<organism evidence="7 8">
    <name type="scientific">Lunasporangiospora selenospora</name>
    <dbReference type="NCBI Taxonomy" id="979761"/>
    <lineage>
        <taxon>Eukaryota</taxon>
        <taxon>Fungi</taxon>
        <taxon>Fungi incertae sedis</taxon>
        <taxon>Mucoromycota</taxon>
        <taxon>Mortierellomycotina</taxon>
        <taxon>Mortierellomycetes</taxon>
        <taxon>Mortierellales</taxon>
        <taxon>Mortierellaceae</taxon>
        <taxon>Lunasporangiospora</taxon>
    </lineage>
</organism>
<proteinExistence type="inferred from homology"/>
<keyword evidence="3 6" id="KW-0687">Ribonucleoprotein</keyword>
<comment type="function">
    <text evidence="4">Component of the mitochondrial ribosome (mitoribosome), a dedicated translation machinery responsible for the synthesis of mitochondrial genome-encoded proteins, including at least some of the essential transmembrane subunits of the mitochondrial respiratory chain. The mitoribosomes are attached to the mitochondrial inner membrane and translation products are cotranslationally integrated into the membrane.</text>
</comment>
<dbReference type="NCBIfam" id="TIGR01067">
    <property type="entry name" value="rplN_bact"/>
    <property type="match status" value="1"/>
</dbReference>
<dbReference type="SMART" id="SM01374">
    <property type="entry name" value="Ribosomal_L14"/>
    <property type="match status" value="1"/>
</dbReference>
<dbReference type="PANTHER" id="PTHR11761:SF3">
    <property type="entry name" value="LARGE RIBOSOMAL SUBUNIT PROTEIN UL14M"/>
    <property type="match status" value="1"/>
</dbReference>
<dbReference type="AlphaFoldDB" id="A0A9P6FV62"/>
<evidence type="ECO:0000256" key="2">
    <source>
        <dbReference type="ARBA" id="ARBA00022980"/>
    </source>
</evidence>
<keyword evidence="8" id="KW-1185">Reference proteome</keyword>
<dbReference type="CDD" id="cd00337">
    <property type="entry name" value="Ribosomal_uL14"/>
    <property type="match status" value="1"/>
</dbReference>
<evidence type="ECO:0000256" key="6">
    <source>
        <dbReference type="RuleBase" id="RU003949"/>
    </source>
</evidence>
<evidence type="ECO:0000313" key="8">
    <source>
        <dbReference type="Proteomes" id="UP000780801"/>
    </source>
</evidence>
<evidence type="ECO:0000256" key="4">
    <source>
        <dbReference type="ARBA" id="ARBA00037226"/>
    </source>
</evidence>
<dbReference type="HAMAP" id="MF_01367">
    <property type="entry name" value="Ribosomal_uL14"/>
    <property type="match status" value="1"/>
</dbReference>
<evidence type="ECO:0000256" key="1">
    <source>
        <dbReference type="ARBA" id="ARBA00010745"/>
    </source>
</evidence>
<dbReference type="PROSITE" id="PS00049">
    <property type="entry name" value="RIBOSOMAL_L14"/>
    <property type="match status" value="1"/>
</dbReference>
<dbReference type="GO" id="GO:0006412">
    <property type="term" value="P:translation"/>
    <property type="evidence" value="ECO:0007669"/>
    <property type="project" value="InterPro"/>
</dbReference>
<evidence type="ECO:0000256" key="3">
    <source>
        <dbReference type="ARBA" id="ARBA00023274"/>
    </source>
</evidence>
<comment type="caution">
    <text evidence="7">The sequence shown here is derived from an EMBL/GenBank/DDBJ whole genome shotgun (WGS) entry which is preliminary data.</text>
</comment>
<sequence length="163" mass="17673">MVGTAAINKSPDLAKGVFACNWIPSPTTTPNSHLKMLQLKSILNVVDNSGAIWAECIRVLHGGKYARIGDEIVVVVNKAKSNAVAAASGIPKVKKGDVRHALVVRARKETLRPDGRYIRFDDNACVLLNKQGEPLGTRVLGTVAGELRQKRWMKLLSLAPKVI</sequence>
<name>A0A9P6FV62_9FUNG</name>
<evidence type="ECO:0000256" key="5">
    <source>
        <dbReference type="ARBA" id="ARBA00040118"/>
    </source>
</evidence>
<evidence type="ECO:0000313" key="7">
    <source>
        <dbReference type="EMBL" id="KAF9582438.1"/>
    </source>
</evidence>
<dbReference type="FunFam" id="2.40.150.20:FF:000005">
    <property type="entry name" value="50S ribosomal protein L14"/>
    <property type="match status" value="1"/>
</dbReference>
<dbReference type="Pfam" id="PF00238">
    <property type="entry name" value="Ribosomal_L14"/>
    <property type="match status" value="1"/>
</dbReference>
<dbReference type="EMBL" id="JAABOA010001051">
    <property type="protein sequence ID" value="KAF9582438.1"/>
    <property type="molecule type" value="Genomic_DNA"/>
</dbReference>
<dbReference type="Gene3D" id="2.40.150.20">
    <property type="entry name" value="Ribosomal protein L14"/>
    <property type="match status" value="1"/>
</dbReference>
<gene>
    <name evidence="7" type="ORF">BGW38_000210</name>
</gene>
<dbReference type="InterPro" id="IPR000218">
    <property type="entry name" value="Ribosomal_uL14"/>
</dbReference>
<accession>A0A9P6FV62</accession>
<dbReference type="PANTHER" id="PTHR11761">
    <property type="entry name" value="50S/60S RIBOSOMAL PROTEIN L14/L23"/>
    <property type="match status" value="1"/>
</dbReference>
<protein>
    <recommendedName>
        <fullName evidence="5">Large ribosomal subunit protein uL14m</fullName>
    </recommendedName>
</protein>
<dbReference type="InterPro" id="IPR036853">
    <property type="entry name" value="Ribosomal_uL14_sf"/>
</dbReference>
<dbReference type="Proteomes" id="UP000780801">
    <property type="component" value="Unassembled WGS sequence"/>
</dbReference>
<dbReference type="GO" id="GO:0005762">
    <property type="term" value="C:mitochondrial large ribosomal subunit"/>
    <property type="evidence" value="ECO:0007669"/>
    <property type="project" value="TreeGrafter"/>
</dbReference>
<comment type="similarity">
    <text evidence="1 6">Belongs to the universal ribosomal protein uL14 family.</text>
</comment>
<dbReference type="InterPro" id="IPR005745">
    <property type="entry name" value="Ribosomal_uL14_bac-type"/>
</dbReference>
<dbReference type="OrthoDB" id="274765at2759"/>